<evidence type="ECO:0000256" key="1">
    <source>
        <dbReference type="SAM" id="MobiDB-lite"/>
    </source>
</evidence>
<proteinExistence type="predicted"/>
<dbReference type="Proteomes" id="UP000698963">
    <property type="component" value="Unassembled WGS sequence"/>
</dbReference>
<evidence type="ECO:0000313" key="3">
    <source>
        <dbReference type="Proteomes" id="UP000698963"/>
    </source>
</evidence>
<dbReference type="Pfam" id="PF05136">
    <property type="entry name" value="Phage_portal_2"/>
    <property type="match status" value="1"/>
</dbReference>
<feature type="region of interest" description="Disordered" evidence="1">
    <location>
        <begin position="501"/>
        <end position="524"/>
    </location>
</feature>
<evidence type="ECO:0000313" key="2">
    <source>
        <dbReference type="EMBL" id="HJD97836.1"/>
    </source>
</evidence>
<dbReference type="EMBL" id="DYZA01000187">
    <property type="protein sequence ID" value="HJD97836.1"/>
    <property type="molecule type" value="Genomic_DNA"/>
</dbReference>
<dbReference type="AlphaFoldDB" id="A0A921DS62"/>
<gene>
    <name evidence="2" type="ORF">K8W16_09350</name>
</gene>
<feature type="compositionally biased region" description="Basic and acidic residues" evidence="1">
    <location>
        <begin position="515"/>
        <end position="524"/>
    </location>
</feature>
<dbReference type="GO" id="GO:0019068">
    <property type="term" value="P:virion assembly"/>
    <property type="evidence" value="ECO:0007669"/>
    <property type="project" value="InterPro"/>
</dbReference>
<organism evidence="2 3">
    <name type="scientific">Mailhella massiliensis</name>
    <dbReference type="NCBI Taxonomy" id="1903261"/>
    <lineage>
        <taxon>Bacteria</taxon>
        <taxon>Pseudomonadati</taxon>
        <taxon>Thermodesulfobacteriota</taxon>
        <taxon>Desulfovibrionia</taxon>
        <taxon>Desulfovibrionales</taxon>
        <taxon>Desulfovibrionaceae</taxon>
        <taxon>Mailhella</taxon>
    </lineage>
</organism>
<dbReference type="GO" id="GO:0005198">
    <property type="term" value="F:structural molecule activity"/>
    <property type="evidence" value="ECO:0007669"/>
    <property type="project" value="InterPro"/>
</dbReference>
<comment type="caution">
    <text evidence="2">The sequence shown here is derived from an EMBL/GenBank/DDBJ whole genome shotgun (WGS) entry which is preliminary data.</text>
</comment>
<dbReference type="NCBIfam" id="TIGR01539">
    <property type="entry name" value="portal_lambda"/>
    <property type="match status" value="1"/>
</dbReference>
<dbReference type="RefSeq" id="WP_304122889.1">
    <property type="nucleotide sequence ID" value="NZ_DYZA01000187.1"/>
</dbReference>
<dbReference type="InterPro" id="IPR006429">
    <property type="entry name" value="Phage_lambda_portal"/>
</dbReference>
<name>A0A921DS62_9BACT</name>
<reference evidence="2" key="1">
    <citation type="journal article" date="2021" name="PeerJ">
        <title>Extensive microbial diversity within the chicken gut microbiome revealed by metagenomics and culture.</title>
        <authorList>
            <person name="Gilroy R."/>
            <person name="Ravi A."/>
            <person name="Getino M."/>
            <person name="Pursley I."/>
            <person name="Horton D.L."/>
            <person name="Alikhan N.F."/>
            <person name="Baker D."/>
            <person name="Gharbi K."/>
            <person name="Hall N."/>
            <person name="Watson M."/>
            <person name="Adriaenssens E.M."/>
            <person name="Foster-Nyarko E."/>
            <person name="Jarju S."/>
            <person name="Secka A."/>
            <person name="Antonio M."/>
            <person name="Oren A."/>
            <person name="Chaudhuri R.R."/>
            <person name="La Ragione R."/>
            <person name="Hildebrand F."/>
            <person name="Pallen M.J."/>
        </authorList>
    </citation>
    <scope>NUCLEOTIDE SEQUENCE</scope>
    <source>
        <strain evidence="2">ChiGjej2B2-19336</strain>
    </source>
</reference>
<accession>A0A921DS62</accession>
<protein>
    <submittedName>
        <fullName evidence="2">Phage portal protein</fullName>
    </submittedName>
</protein>
<reference evidence="2" key="2">
    <citation type="submission" date="2021-09" db="EMBL/GenBank/DDBJ databases">
        <authorList>
            <person name="Gilroy R."/>
        </authorList>
    </citation>
    <scope>NUCLEOTIDE SEQUENCE</scope>
    <source>
        <strain evidence="2">ChiGjej2B2-19336</strain>
    </source>
</reference>
<sequence>MKVSMNMLDRMISWISPRAGAQRMFARMSMAAASGRITNVRNAAGGREGTMGNWHPRRLHRHEEQLSFFKAMERAESLLANDGHAVSAIDALALNIVGGGLKPQSYPDCATLGISEDEGAAFAESMERAWKFWSEEADAGAVLSFEDIQYQAMRSMLTTGEILHLSAWREDGNRLFGFCIQPLHPARLRTPTDKTGDHSIQNGIELGRYGEPLAYWIATPGDDQPLNGLSSSDFIRVEREKAGRIICLHRYRSLMPEAIRGTSILAPAMKQFRDLADYVDYELVGALIAASFTVFIEDANPSFPGGGFGGTSSAIPPDYTQQIQPGTVVLGQAGHKPHIISSNRPGSMFDQFYERILRAAAASTGQPYESVAKDFSKTNYSSARAALLEVWKLHALYQDWFVRSVLTPYYRMVLEEAWIRGMLAIPAKAKAPDSDPFTLRAWCNCVWTRPPRGQIDPVKEREADNLALANFTETHSAICHARGLDFETVIRTRQREKRLMEKLGLAESPSPVSATKDDDHADEQ</sequence>